<name>A0A255DMG5_9MYCO</name>
<keyword evidence="2" id="KW-1185">Reference proteome</keyword>
<protein>
    <submittedName>
        <fullName evidence="1">Uncharacterized protein</fullName>
    </submittedName>
</protein>
<dbReference type="SUPFAM" id="SSF159245">
    <property type="entry name" value="AttH-like"/>
    <property type="match status" value="1"/>
</dbReference>
<dbReference type="RefSeq" id="WP_094478643.1">
    <property type="nucleotide sequence ID" value="NZ_NOZR01000006.1"/>
</dbReference>
<dbReference type="AlphaFoldDB" id="A0A255DMG5"/>
<dbReference type="EMBL" id="NOZR01000006">
    <property type="protein sequence ID" value="OYN80290.1"/>
    <property type="molecule type" value="Genomic_DNA"/>
</dbReference>
<comment type="caution">
    <text evidence="1">The sequence shown here is derived from an EMBL/GenBank/DDBJ whole genome shotgun (WGS) entry which is preliminary data.</text>
</comment>
<evidence type="ECO:0000313" key="2">
    <source>
        <dbReference type="Proteomes" id="UP000216063"/>
    </source>
</evidence>
<dbReference type="Proteomes" id="UP000216063">
    <property type="component" value="Unassembled WGS sequence"/>
</dbReference>
<gene>
    <name evidence="1" type="ORF">CG716_09060</name>
</gene>
<dbReference type="OrthoDB" id="333076at2"/>
<organism evidence="1 2">
    <name type="scientific">Mycolicibacterium sphagni</name>
    <dbReference type="NCBI Taxonomy" id="1786"/>
    <lineage>
        <taxon>Bacteria</taxon>
        <taxon>Bacillati</taxon>
        <taxon>Actinomycetota</taxon>
        <taxon>Actinomycetes</taxon>
        <taxon>Mycobacteriales</taxon>
        <taxon>Mycobacteriaceae</taxon>
        <taxon>Mycolicibacterium</taxon>
    </lineage>
</organism>
<reference evidence="1 2" key="1">
    <citation type="submission" date="2017-07" db="EMBL/GenBank/DDBJ databases">
        <title>The new phylogeny of genus Mycobacterium.</title>
        <authorList>
            <person name="Tortoli E."/>
            <person name="Trovato A."/>
            <person name="Cirillo D.M."/>
        </authorList>
    </citation>
    <scope>NUCLEOTIDE SEQUENCE [LARGE SCALE GENOMIC DNA]</scope>
    <source>
        <strain evidence="1 2">ATCC 33027</strain>
    </source>
</reference>
<evidence type="ECO:0000313" key="1">
    <source>
        <dbReference type="EMBL" id="OYN80290.1"/>
    </source>
</evidence>
<sequence>MMPPYYESRFIRANHPDRAQAIWLRWTLLLPVPGEPVADVWVMLFDPDGSGNRALKVPHSVTAADYLSDPWSARIADSVIDDVHAQGVLEGATWDLAIAPGAERAVRLLSDRGYKARFPTAKTMVRHPLARFDGSVALGESHVAIKDWTGSVNHNWGSRHTPAYAFGQVCGFDGQPNSSLEVVTAHAAVGPLRLPAATLFVLRHAGWDVAVRTVLAARHTRGSYEPFRWSFSGRTDGFELRGEISAEPDDVIGLTYTDTNGKPKYCYNTALADCRITLSGNGVDAELVASRRAMFEILTDERHSTVPVLV</sequence>
<accession>A0A255DMG5</accession>
<proteinExistence type="predicted"/>